<organism evidence="1 2">
    <name type="scientific">Acinetobacter larvae</name>
    <dbReference type="NCBI Taxonomy" id="1789224"/>
    <lineage>
        <taxon>Bacteria</taxon>
        <taxon>Pseudomonadati</taxon>
        <taxon>Pseudomonadota</taxon>
        <taxon>Gammaproteobacteria</taxon>
        <taxon>Moraxellales</taxon>
        <taxon>Moraxellaceae</taxon>
        <taxon>Acinetobacter</taxon>
    </lineage>
</organism>
<sequence>MAEHASIYTSQNMCTACHNIQFYANKLIVSPAISSALKYSKNAMLFMIIFKKYCINPAEHAQVQQCALKTKNMHMPLRLKT</sequence>
<dbReference type="Proteomes" id="UP000093391">
    <property type="component" value="Chromosome"/>
</dbReference>
<name>A0A1B2LXF2_9GAMM</name>
<keyword evidence="2" id="KW-1185">Reference proteome</keyword>
<proteinExistence type="predicted"/>
<evidence type="ECO:0000313" key="2">
    <source>
        <dbReference type="Proteomes" id="UP000093391"/>
    </source>
</evidence>
<protein>
    <submittedName>
        <fullName evidence="1">Uncharacterized protein</fullName>
    </submittedName>
</protein>
<dbReference type="AlphaFoldDB" id="A0A1B2LXF2"/>
<evidence type="ECO:0000313" key="1">
    <source>
        <dbReference type="EMBL" id="AOA57642.1"/>
    </source>
</evidence>
<accession>A0A1B2LXF2</accession>
<dbReference type="KEGG" id="ala:BFG52_04245"/>
<gene>
    <name evidence="1" type="ORF">BFG52_04245</name>
</gene>
<reference evidence="1 2" key="1">
    <citation type="submission" date="2016-08" db="EMBL/GenBank/DDBJ databases">
        <authorList>
            <person name="Seilhamer J.J."/>
        </authorList>
    </citation>
    <scope>NUCLEOTIDE SEQUENCE [LARGE SCALE GENOMIC DNA]</scope>
    <source>
        <strain evidence="1 2">BRTC-1</strain>
    </source>
</reference>
<dbReference type="EMBL" id="CP016895">
    <property type="protein sequence ID" value="AOA57642.1"/>
    <property type="molecule type" value="Genomic_DNA"/>
</dbReference>